<dbReference type="Gene3D" id="2.40.50.1020">
    <property type="entry name" value="LytTr DNA-binding domain"/>
    <property type="match status" value="1"/>
</dbReference>
<sequence>MEYAYGIISSNAATSLQLQHFMQEHDAFYCVSVDPTAGEGMKNLLKFKPDVVFVDLDGQAAECFRMWGELAQYLEALPAGVALASTNSYAYDALKSQFFDYWILPLEEFEIRKTLLKLQKRLPRPEVPTTICLQSYKDYQYLNTRDILYLQADNNATDFVLADGRRVSAYKTLKSFEGQLPPNFVRIHQSYILNCDYVSRIHYGKNRCTLRGGRTELPFSRGYRKNVDALKELLTQKAYLGHS</sequence>
<proteinExistence type="predicted"/>
<dbReference type="InterPro" id="IPR007492">
    <property type="entry name" value="LytTR_DNA-bd_dom"/>
</dbReference>
<evidence type="ECO:0000313" key="3">
    <source>
        <dbReference type="Proteomes" id="UP001206312"/>
    </source>
</evidence>
<feature type="domain" description="HTH LytTR-type" evidence="1">
    <location>
        <begin position="141"/>
        <end position="236"/>
    </location>
</feature>
<dbReference type="GO" id="GO:0003677">
    <property type="term" value="F:DNA binding"/>
    <property type="evidence" value="ECO:0007669"/>
    <property type="project" value="UniProtKB-KW"/>
</dbReference>
<dbReference type="PANTHER" id="PTHR37299:SF1">
    <property type="entry name" value="STAGE 0 SPORULATION PROTEIN A HOMOLOG"/>
    <property type="match status" value="1"/>
</dbReference>
<comment type="caution">
    <text evidence="2">The sequence shown here is derived from an EMBL/GenBank/DDBJ whole genome shotgun (WGS) entry which is preliminary data.</text>
</comment>
<keyword evidence="2" id="KW-0238">DNA-binding</keyword>
<reference evidence="2 3" key="1">
    <citation type="submission" date="2022-06" db="EMBL/GenBank/DDBJ databases">
        <authorList>
            <person name="Xuan X."/>
        </authorList>
    </citation>
    <scope>NUCLEOTIDE SEQUENCE [LARGE SCALE GENOMIC DNA]</scope>
    <source>
        <strain evidence="2 3">2V75</strain>
    </source>
</reference>
<dbReference type="Proteomes" id="UP001206312">
    <property type="component" value="Unassembled WGS sequence"/>
</dbReference>
<dbReference type="SMART" id="SM00850">
    <property type="entry name" value="LytTR"/>
    <property type="match status" value="1"/>
</dbReference>
<evidence type="ECO:0000259" key="1">
    <source>
        <dbReference type="PROSITE" id="PS50930"/>
    </source>
</evidence>
<dbReference type="InterPro" id="IPR046947">
    <property type="entry name" value="LytR-like"/>
</dbReference>
<dbReference type="RefSeq" id="WP_252740071.1">
    <property type="nucleotide sequence ID" value="NZ_JAMXIB010000001.1"/>
</dbReference>
<organism evidence="2 3">
    <name type="scientific">Robiginitalea marina</name>
    <dbReference type="NCBI Taxonomy" id="2954105"/>
    <lineage>
        <taxon>Bacteria</taxon>
        <taxon>Pseudomonadati</taxon>
        <taxon>Bacteroidota</taxon>
        <taxon>Flavobacteriia</taxon>
        <taxon>Flavobacteriales</taxon>
        <taxon>Flavobacteriaceae</taxon>
        <taxon>Robiginitalea</taxon>
    </lineage>
</organism>
<evidence type="ECO:0000313" key="2">
    <source>
        <dbReference type="EMBL" id="MCO5723702.1"/>
    </source>
</evidence>
<protein>
    <submittedName>
        <fullName evidence="2">LytTR family DNA-binding domain-containing protein</fullName>
    </submittedName>
</protein>
<dbReference type="EMBL" id="JAMXIB010000001">
    <property type="protein sequence ID" value="MCO5723702.1"/>
    <property type="molecule type" value="Genomic_DNA"/>
</dbReference>
<name>A0ABT1AVR3_9FLAO</name>
<gene>
    <name evidence="2" type="ORF">NG653_02460</name>
</gene>
<keyword evidence="3" id="KW-1185">Reference proteome</keyword>
<dbReference type="PANTHER" id="PTHR37299">
    <property type="entry name" value="TRANSCRIPTIONAL REGULATOR-RELATED"/>
    <property type="match status" value="1"/>
</dbReference>
<dbReference type="PROSITE" id="PS50930">
    <property type="entry name" value="HTH_LYTTR"/>
    <property type="match status" value="1"/>
</dbReference>
<dbReference type="Pfam" id="PF04397">
    <property type="entry name" value="LytTR"/>
    <property type="match status" value="1"/>
</dbReference>
<accession>A0ABT1AVR3</accession>